<dbReference type="EMBL" id="JAGSMN010000437">
    <property type="protein sequence ID" value="MBR7675144.1"/>
    <property type="molecule type" value="Genomic_DNA"/>
</dbReference>
<feature type="domain" description="DUF397" evidence="1">
    <location>
        <begin position="11"/>
        <end position="29"/>
    </location>
</feature>
<evidence type="ECO:0000259" key="1">
    <source>
        <dbReference type="Pfam" id="PF04149"/>
    </source>
</evidence>
<evidence type="ECO:0000313" key="3">
    <source>
        <dbReference type="Proteomes" id="UP000675554"/>
    </source>
</evidence>
<keyword evidence="3" id="KW-1185">Reference proteome</keyword>
<proteinExistence type="predicted"/>
<evidence type="ECO:0000313" key="2">
    <source>
        <dbReference type="EMBL" id="MBR7675144.1"/>
    </source>
</evidence>
<reference evidence="2" key="1">
    <citation type="submission" date="2021-04" db="EMBL/GenBank/DDBJ databases">
        <title>Sequencing of actinobacteria type strains.</title>
        <authorList>
            <person name="Nguyen G.-S."/>
            <person name="Wentzel A."/>
        </authorList>
    </citation>
    <scope>NUCLEOTIDE SEQUENCE</scope>
    <source>
        <strain evidence="2">DSM 42095</strain>
    </source>
</reference>
<protein>
    <submittedName>
        <fullName evidence="2">DUF397 domain-containing protein</fullName>
    </submittedName>
</protein>
<name>A0A8T4J0S4_9ACTN</name>
<dbReference type="InterPro" id="IPR007278">
    <property type="entry name" value="DUF397"/>
</dbReference>
<comment type="caution">
    <text evidence="2">The sequence shown here is derived from an EMBL/GenBank/DDBJ whole genome shotgun (WGS) entry which is preliminary data.</text>
</comment>
<feature type="domain" description="DUF397" evidence="1">
    <location>
        <begin position="37"/>
        <end position="56"/>
    </location>
</feature>
<gene>
    <name evidence="2" type="ORF">KDA82_19370</name>
</gene>
<sequence length="127" mass="13138">MTSSSIDLSAATWFKSSYSNGSGGDCLEIGRDFPGAASWRKSTHSNGSGGNCLEVAVDLPGNAQWRKSTHSNGDGGHCVEVSDAQHAHPGVVPVRDSKAAPQGPVLTFPAPSWNRFIAGVKGGAFVL</sequence>
<feature type="domain" description="DUF397" evidence="1">
    <location>
        <begin position="63"/>
        <end position="121"/>
    </location>
</feature>
<dbReference type="Pfam" id="PF04149">
    <property type="entry name" value="DUF397"/>
    <property type="match status" value="3"/>
</dbReference>
<organism evidence="2 3">
    <name type="scientific">Streptomyces daliensis</name>
    <dbReference type="NCBI Taxonomy" id="299421"/>
    <lineage>
        <taxon>Bacteria</taxon>
        <taxon>Bacillati</taxon>
        <taxon>Actinomycetota</taxon>
        <taxon>Actinomycetes</taxon>
        <taxon>Kitasatosporales</taxon>
        <taxon>Streptomycetaceae</taxon>
        <taxon>Streptomyces</taxon>
    </lineage>
</organism>
<accession>A0A8T4J0S4</accession>
<dbReference type="Proteomes" id="UP000675554">
    <property type="component" value="Unassembled WGS sequence"/>
</dbReference>
<dbReference type="AlphaFoldDB" id="A0A8T4J0S4"/>